<gene>
    <name evidence="1" type="ORF">RchiOBHm_Chr7g0185381</name>
</gene>
<dbReference type="EMBL" id="PDCK01000045">
    <property type="protein sequence ID" value="PRQ16543.1"/>
    <property type="molecule type" value="Genomic_DNA"/>
</dbReference>
<dbReference type="Gene3D" id="3.80.10.10">
    <property type="entry name" value="Ribonuclease Inhibitor"/>
    <property type="match status" value="1"/>
</dbReference>
<evidence type="ECO:0000313" key="1">
    <source>
        <dbReference type="EMBL" id="PRQ16543.1"/>
    </source>
</evidence>
<dbReference type="Gramene" id="PRQ16543">
    <property type="protein sequence ID" value="PRQ16543"/>
    <property type="gene ID" value="RchiOBHm_Chr7g0185381"/>
</dbReference>
<organism evidence="1 2">
    <name type="scientific">Rosa chinensis</name>
    <name type="common">China rose</name>
    <dbReference type="NCBI Taxonomy" id="74649"/>
    <lineage>
        <taxon>Eukaryota</taxon>
        <taxon>Viridiplantae</taxon>
        <taxon>Streptophyta</taxon>
        <taxon>Embryophyta</taxon>
        <taxon>Tracheophyta</taxon>
        <taxon>Spermatophyta</taxon>
        <taxon>Magnoliopsida</taxon>
        <taxon>eudicotyledons</taxon>
        <taxon>Gunneridae</taxon>
        <taxon>Pentapetalae</taxon>
        <taxon>rosids</taxon>
        <taxon>fabids</taxon>
        <taxon>Rosales</taxon>
        <taxon>Rosaceae</taxon>
        <taxon>Rosoideae</taxon>
        <taxon>Rosoideae incertae sedis</taxon>
        <taxon>Rosa</taxon>
    </lineage>
</organism>
<dbReference type="Proteomes" id="UP000238479">
    <property type="component" value="Chromosome 7"/>
</dbReference>
<keyword evidence="2" id="KW-1185">Reference proteome</keyword>
<accession>A0A2P6P3N0</accession>
<evidence type="ECO:0000313" key="2">
    <source>
        <dbReference type="Proteomes" id="UP000238479"/>
    </source>
</evidence>
<dbReference type="Pfam" id="PF13516">
    <property type="entry name" value="LRR_6"/>
    <property type="match status" value="1"/>
</dbReference>
<dbReference type="InterPro" id="IPR001611">
    <property type="entry name" value="Leu-rich_rpt"/>
</dbReference>
<reference evidence="1 2" key="1">
    <citation type="journal article" date="2018" name="Nat. Genet.">
        <title>The Rosa genome provides new insights in the design of modern roses.</title>
        <authorList>
            <person name="Bendahmane M."/>
        </authorList>
    </citation>
    <scope>NUCLEOTIDE SEQUENCE [LARGE SCALE GENOMIC DNA]</scope>
    <source>
        <strain evidence="2">cv. Old Blush</strain>
    </source>
</reference>
<sequence>MCSLEHLKLSYEGEVSQITDIGGVGISAIRTLRELILNYVNLSDPTMAALAQNCRNLEMLDLGGCERVTGAGIRAF</sequence>
<dbReference type="AlphaFoldDB" id="A0A2P6P3N0"/>
<dbReference type="SUPFAM" id="SSF52047">
    <property type="entry name" value="RNI-like"/>
    <property type="match status" value="1"/>
</dbReference>
<comment type="caution">
    <text evidence="1">The sequence shown here is derived from an EMBL/GenBank/DDBJ whole genome shotgun (WGS) entry which is preliminary data.</text>
</comment>
<name>A0A2P6P3N0_ROSCH</name>
<protein>
    <submittedName>
        <fullName evidence="1">Putative leucine-rich repeat domain, L domain-containing protein</fullName>
    </submittedName>
</protein>
<dbReference type="InterPro" id="IPR032675">
    <property type="entry name" value="LRR_dom_sf"/>
</dbReference>
<proteinExistence type="predicted"/>